<protein>
    <submittedName>
        <fullName evidence="1">Uncharacterized protein</fullName>
    </submittedName>
</protein>
<proteinExistence type="predicted"/>
<evidence type="ECO:0000313" key="1">
    <source>
        <dbReference type="EMBL" id="AIX11868.1"/>
    </source>
</evidence>
<dbReference type="KEGG" id="vg:24405081"/>
<dbReference type="RefSeq" id="YP_009140514.1">
    <property type="nucleotide sequence ID" value="NC_027125.1"/>
</dbReference>
<keyword evidence="2" id="KW-1185">Reference proteome</keyword>
<sequence length="77" mass="8525">MRAWNANLRLKANRVVYRAYTHNMVKPTGTTDYVSVSFVLPVKSDFLANGGLLYVNPNTGITITNRYIAAGLLHKGV</sequence>
<accession>A0A0A0YQ66</accession>
<dbReference type="Proteomes" id="UP000030329">
    <property type="component" value="Segment"/>
</dbReference>
<organism evidence="1 2">
    <name type="scientific">Flavobacterium phage FCL-2</name>
    <dbReference type="NCBI Taxonomy" id="908819"/>
    <lineage>
        <taxon>Viruses</taxon>
        <taxon>Duplodnaviria</taxon>
        <taxon>Heunggongvirae</taxon>
        <taxon>Uroviricota</taxon>
        <taxon>Caudoviricetes</taxon>
        <taxon>Ficleduovirus</taxon>
        <taxon>Ficleduovirus FCL2</taxon>
    </lineage>
</organism>
<dbReference type="GeneID" id="24405081"/>
<name>A0A0A0YQ66_9CAUD</name>
<dbReference type="OrthoDB" id="33930at10239"/>
<evidence type="ECO:0000313" key="2">
    <source>
        <dbReference type="Proteomes" id="UP000030329"/>
    </source>
</evidence>
<reference evidence="1 2" key="1">
    <citation type="journal article" date="2015" name="Front. Microbiol.">
        <title>The use of phage FCL-2 as an alternative to chemotherapy against columnaris disease in aquaculture.</title>
        <authorList>
            <person name="Laanto E."/>
            <person name="Bamford J.K."/>
            <person name="Ravantti J.J."/>
            <person name="Sundberg L.R."/>
        </authorList>
    </citation>
    <scope>NUCLEOTIDE SEQUENCE [LARGE SCALE GENOMIC DNA]</scope>
</reference>
<dbReference type="EMBL" id="KM873719">
    <property type="protein sequence ID" value="AIX11868.1"/>
    <property type="molecule type" value="Genomic_DNA"/>
</dbReference>